<accession>A0A7C3EBZ5</accession>
<dbReference type="SUPFAM" id="SSF143100">
    <property type="entry name" value="TTHA1013/TTHA0281-like"/>
    <property type="match status" value="1"/>
</dbReference>
<gene>
    <name evidence="1" type="ORF">ENS59_14945</name>
</gene>
<comment type="caution">
    <text evidence="1">The sequence shown here is derived from an EMBL/GenBank/DDBJ whole genome shotgun (WGS) entry which is preliminary data.</text>
</comment>
<proteinExistence type="predicted"/>
<protein>
    <submittedName>
        <fullName evidence="1">2-oxoisovalerate dehydrogenase</fullName>
    </submittedName>
</protein>
<organism evidence="1">
    <name type="scientific">Gracilinema caldarium</name>
    <dbReference type="NCBI Taxonomy" id="215591"/>
    <lineage>
        <taxon>Bacteria</taxon>
        <taxon>Pseudomonadati</taxon>
        <taxon>Spirochaetota</taxon>
        <taxon>Spirochaetia</taxon>
        <taxon>Spirochaetales</taxon>
        <taxon>Breznakiellaceae</taxon>
        <taxon>Gracilinema</taxon>
    </lineage>
</organism>
<dbReference type="AlphaFoldDB" id="A0A7C3EBZ5"/>
<evidence type="ECO:0000313" key="1">
    <source>
        <dbReference type="EMBL" id="HFH30776.1"/>
    </source>
</evidence>
<reference evidence="1" key="1">
    <citation type="journal article" date="2020" name="mSystems">
        <title>Genome- and Community-Level Interaction Insights into Carbon Utilization and Element Cycling Functions of Hydrothermarchaeota in Hydrothermal Sediment.</title>
        <authorList>
            <person name="Zhou Z."/>
            <person name="Liu Y."/>
            <person name="Xu W."/>
            <person name="Pan J."/>
            <person name="Luo Z.H."/>
            <person name="Li M."/>
        </authorList>
    </citation>
    <scope>NUCLEOTIDE SEQUENCE [LARGE SCALE GENOMIC DNA]</scope>
    <source>
        <strain evidence="1">SpSt-503</strain>
    </source>
</reference>
<name>A0A7C3EBZ5_9SPIR</name>
<dbReference type="EMBL" id="DSVL01000459">
    <property type="protein sequence ID" value="HFH30776.1"/>
    <property type="molecule type" value="Genomic_DNA"/>
</dbReference>
<sequence>MMEELFFLVEDEVEGGFTAKALGHSIFTQGDTMEELRANIKDAVECHFGDGDLEAIYG</sequence>
<dbReference type="Gene3D" id="3.30.160.250">
    <property type="match status" value="1"/>
</dbReference>
<dbReference type="InterPro" id="IPR035069">
    <property type="entry name" value="TTHA1013/TTHA0281-like"/>
</dbReference>